<reference evidence="1" key="1">
    <citation type="journal article" date="2010" name="ISME J.">
        <title>Metagenome of the Mediterranean deep chlorophyll maximum studied by direct and fosmid library 454 pyrosequencing.</title>
        <authorList>
            <person name="Ghai R."/>
            <person name="Martin-Cuadrado A.B."/>
            <person name="Molto A.G."/>
            <person name="Heredia I.G."/>
            <person name="Cabrera R."/>
            <person name="Martin J."/>
            <person name="Verdu M."/>
            <person name="Deschamps P."/>
            <person name="Moreira D."/>
            <person name="Lopez-Garcia P."/>
            <person name="Mira A."/>
            <person name="Rodriguez-Valera F."/>
        </authorList>
    </citation>
    <scope>NUCLEOTIDE SEQUENCE</scope>
</reference>
<dbReference type="EMBL" id="GU943143">
    <property type="protein sequence ID" value="ADD96507.1"/>
    <property type="molecule type" value="Genomic_DNA"/>
</dbReference>
<dbReference type="Gene3D" id="3.90.1720.10">
    <property type="entry name" value="endopeptidase domain like (from Nostoc punctiforme)"/>
    <property type="match status" value="1"/>
</dbReference>
<evidence type="ECO:0000313" key="1">
    <source>
        <dbReference type="EMBL" id="ADD96507.1"/>
    </source>
</evidence>
<dbReference type="AlphaFoldDB" id="D6PLA6"/>
<evidence type="ECO:0008006" key="2">
    <source>
        <dbReference type="Google" id="ProtNLM"/>
    </source>
</evidence>
<sequence>MSHCGDLIGVPYRLGSDGSDGSIDCIHLCYRVLERVGIEAPEFKESWYEASKWTICRDLMRWGVRVEKPAYDGDILLLRQQSKAFAVTWQTGILYINPDIEKVAWASAQLFQGQPCFRSRSS</sequence>
<organism evidence="1">
    <name type="scientific">uncultured organism MedDCM-OCT-S11-C223</name>
    <dbReference type="NCBI Taxonomy" id="743656"/>
    <lineage>
        <taxon>unclassified sequences</taxon>
        <taxon>environmental samples</taxon>
    </lineage>
</organism>
<name>D6PLA6_9ZZZZ</name>
<accession>D6PLA6</accession>
<protein>
    <recommendedName>
        <fullName evidence="2">NlpC/P60 domain-containing protein</fullName>
    </recommendedName>
</protein>
<proteinExistence type="predicted"/>